<protein>
    <submittedName>
        <fullName evidence="3">Uncharacterized protein</fullName>
    </submittedName>
</protein>
<feature type="compositionally biased region" description="Basic and acidic residues" evidence="1">
    <location>
        <begin position="67"/>
        <end position="77"/>
    </location>
</feature>
<keyword evidence="4" id="KW-1185">Reference proteome</keyword>
<evidence type="ECO:0000313" key="3">
    <source>
        <dbReference type="EMBL" id="ANJ67091.1"/>
    </source>
</evidence>
<dbReference type="KEGG" id="haz:A9404_06570"/>
<dbReference type="EMBL" id="CP016027">
    <property type="protein sequence ID" value="ANJ67091.1"/>
    <property type="molecule type" value="Genomic_DNA"/>
</dbReference>
<feature type="transmembrane region" description="Helical" evidence="2">
    <location>
        <begin position="20"/>
        <end position="36"/>
    </location>
</feature>
<dbReference type="Pfam" id="PF05545">
    <property type="entry name" value="FixQ"/>
    <property type="match status" value="1"/>
</dbReference>
<accession>A0A191ZGS9</accession>
<keyword evidence="2" id="KW-0472">Membrane</keyword>
<dbReference type="InterPro" id="IPR008621">
    <property type="entry name" value="Cbb3-typ_cyt_oxidase_comp"/>
</dbReference>
<gene>
    <name evidence="3" type="ORF">A9404_06570</name>
</gene>
<name>A0A191ZGS9_9GAMM</name>
<dbReference type="Proteomes" id="UP000078596">
    <property type="component" value="Chromosome"/>
</dbReference>
<evidence type="ECO:0000313" key="4">
    <source>
        <dbReference type="Proteomes" id="UP000078596"/>
    </source>
</evidence>
<dbReference type="STRING" id="1860122.A9404_06570"/>
<evidence type="ECO:0000256" key="1">
    <source>
        <dbReference type="SAM" id="MobiDB-lite"/>
    </source>
</evidence>
<sequence>MISDFFNWIGRPEIAKPIELVLLFTIFVIVVLYAYASRKRGQRLETYKDIPFLDDHEHIPTDANQEQVKKNESDARK</sequence>
<proteinExistence type="predicted"/>
<organism evidence="3 4">
    <name type="scientific">Halothiobacillus diazotrophicus</name>
    <dbReference type="NCBI Taxonomy" id="1860122"/>
    <lineage>
        <taxon>Bacteria</taxon>
        <taxon>Pseudomonadati</taxon>
        <taxon>Pseudomonadota</taxon>
        <taxon>Gammaproteobacteria</taxon>
        <taxon>Chromatiales</taxon>
        <taxon>Halothiobacillaceae</taxon>
        <taxon>Halothiobacillus</taxon>
    </lineage>
</organism>
<reference evidence="3 4" key="1">
    <citation type="submission" date="2016-06" db="EMBL/GenBank/DDBJ databases">
        <title>Insight into the functional genes involving in sulfur oxidation in Pearl River water.</title>
        <authorList>
            <person name="Luo J."/>
            <person name="Tan X."/>
            <person name="Lin W."/>
        </authorList>
    </citation>
    <scope>NUCLEOTIDE SEQUENCE [LARGE SCALE GENOMIC DNA]</scope>
    <source>
        <strain evidence="3 4">LS2</strain>
    </source>
</reference>
<dbReference type="AlphaFoldDB" id="A0A191ZGS9"/>
<feature type="region of interest" description="Disordered" evidence="1">
    <location>
        <begin position="55"/>
        <end position="77"/>
    </location>
</feature>
<keyword evidence="2" id="KW-0812">Transmembrane</keyword>
<evidence type="ECO:0000256" key="2">
    <source>
        <dbReference type="SAM" id="Phobius"/>
    </source>
</evidence>
<dbReference type="RefSeq" id="WP_066099453.1">
    <property type="nucleotide sequence ID" value="NZ_CP016027.1"/>
</dbReference>
<keyword evidence="2" id="KW-1133">Transmembrane helix</keyword>